<organism evidence="1 2">
    <name type="scientific">Mycolicibacterium fortuitum</name>
    <name type="common">Mycobacterium fortuitum</name>
    <dbReference type="NCBI Taxonomy" id="1766"/>
    <lineage>
        <taxon>Bacteria</taxon>
        <taxon>Bacillati</taxon>
        <taxon>Actinomycetota</taxon>
        <taxon>Actinomycetes</taxon>
        <taxon>Mycobacteriales</taxon>
        <taxon>Mycobacteriaceae</taxon>
        <taxon>Mycolicibacterium</taxon>
    </lineage>
</organism>
<evidence type="ECO:0000313" key="1">
    <source>
        <dbReference type="EMBL" id="SUA03171.1"/>
    </source>
</evidence>
<reference evidence="1 2" key="1">
    <citation type="submission" date="2018-06" db="EMBL/GenBank/DDBJ databases">
        <authorList>
            <consortium name="Pathogen Informatics"/>
            <person name="Doyle S."/>
        </authorList>
    </citation>
    <scope>NUCLEOTIDE SEQUENCE [LARGE SCALE GENOMIC DNA]</scope>
    <source>
        <strain evidence="1 2">NCTC1542</strain>
    </source>
</reference>
<accession>A0A378V040</accession>
<evidence type="ECO:0000313" key="2">
    <source>
        <dbReference type="Proteomes" id="UP000255389"/>
    </source>
</evidence>
<protein>
    <submittedName>
        <fullName evidence="1">Uncharacterized protein</fullName>
    </submittedName>
</protein>
<proteinExistence type="predicted"/>
<dbReference type="EMBL" id="UGQY01000004">
    <property type="protein sequence ID" value="SUA03171.1"/>
    <property type="molecule type" value="Genomic_DNA"/>
</dbReference>
<gene>
    <name evidence="1" type="ORF">NCTC1542_04651</name>
</gene>
<name>A0A378V040_MYCFO</name>
<dbReference type="AlphaFoldDB" id="A0A378V040"/>
<sequence length="68" mass="7407">MGTPLNVTFEPGSIDRPERLDSTVSWVFASNTPRNCIQVNASTATSTMAMPAHALLYGGSYRQCLNRC</sequence>
<dbReference type="Proteomes" id="UP000255389">
    <property type="component" value="Unassembled WGS sequence"/>
</dbReference>